<organism evidence="2 3">
    <name type="scientific">Ectobacillus ponti</name>
    <dbReference type="NCBI Taxonomy" id="2961894"/>
    <lineage>
        <taxon>Bacteria</taxon>
        <taxon>Bacillati</taxon>
        <taxon>Bacillota</taxon>
        <taxon>Bacilli</taxon>
        <taxon>Bacillales</taxon>
        <taxon>Bacillaceae</taxon>
        <taxon>Ectobacillus</taxon>
    </lineage>
</organism>
<name>A0AA41X9V2_9BACI</name>
<feature type="signal peptide" evidence="1">
    <location>
        <begin position="1"/>
        <end position="22"/>
    </location>
</feature>
<dbReference type="AlphaFoldDB" id="A0AA41X9V2"/>
<accession>A0AA41X9V2</accession>
<proteinExistence type="predicted"/>
<dbReference type="Proteomes" id="UP001156102">
    <property type="component" value="Unassembled WGS sequence"/>
</dbReference>
<evidence type="ECO:0000313" key="2">
    <source>
        <dbReference type="EMBL" id="MCP8968071.1"/>
    </source>
</evidence>
<keyword evidence="1" id="KW-0732">Signal</keyword>
<evidence type="ECO:0008006" key="4">
    <source>
        <dbReference type="Google" id="ProtNLM"/>
    </source>
</evidence>
<comment type="caution">
    <text evidence="2">The sequence shown here is derived from an EMBL/GenBank/DDBJ whole genome shotgun (WGS) entry which is preliminary data.</text>
</comment>
<feature type="chain" id="PRO_5041264464" description="VCBS repeat-containing protein" evidence="1">
    <location>
        <begin position="23"/>
        <end position="237"/>
    </location>
</feature>
<dbReference type="RefSeq" id="WP_254757971.1">
    <property type="nucleotide sequence ID" value="NZ_JANCLT010000002.1"/>
</dbReference>
<sequence>MTRNLWMALVILLLGTAGKAEASERVVLTSVPSEAWHQRIYLMADQITWMDYRNVTVQVGDMGQVLYHFPHWRHGKYEPKLYAADVSGDALEDIIIVLNRDRPRRDLHILNRIAGHGYEEAKIEPPQQTIAQQVKMQKNGKLVTVQIGKQTYTADLSSYDYVNPREPFLLAFELTDYAVQNGQLLGAVPVYAEQDAATGGLIGYLKLLYTWDGKKYTVGSMSFVPYDPKDDLFFFPS</sequence>
<dbReference type="EMBL" id="JANCLT010000002">
    <property type="protein sequence ID" value="MCP8968071.1"/>
    <property type="molecule type" value="Genomic_DNA"/>
</dbReference>
<evidence type="ECO:0000256" key="1">
    <source>
        <dbReference type="SAM" id="SignalP"/>
    </source>
</evidence>
<reference evidence="2" key="1">
    <citation type="submission" date="2022-07" db="EMBL/GenBank/DDBJ databases">
        <authorList>
            <person name="Li W.-J."/>
            <person name="Deng Q.-Q."/>
        </authorList>
    </citation>
    <scope>NUCLEOTIDE SEQUENCE</scope>
    <source>
        <strain evidence="2">SYSU M60031</strain>
    </source>
</reference>
<keyword evidence="3" id="KW-1185">Reference proteome</keyword>
<gene>
    <name evidence="2" type="ORF">NK662_05895</name>
</gene>
<evidence type="ECO:0000313" key="3">
    <source>
        <dbReference type="Proteomes" id="UP001156102"/>
    </source>
</evidence>
<protein>
    <recommendedName>
        <fullName evidence="4">VCBS repeat-containing protein</fullName>
    </recommendedName>
</protein>